<keyword evidence="3" id="KW-0547">Nucleotide-binding</keyword>
<dbReference type="InterPro" id="IPR050763">
    <property type="entry name" value="ABC_transporter_ATP-binding"/>
</dbReference>
<gene>
    <name evidence="6" type="ORF">GCM10007350_04030</name>
</gene>
<evidence type="ECO:0000256" key="4">
    <source>
        <dbReference type="ARBA" id="ARBA00022840"/>
    </source>
</evidence>
<evidence type="ECO:0000256" key="3">
    <source>
        <dbReference type="ARBA" id="ARBA00022741"/>
    </source>
</evidence>
<dbReference type="PROSITE" id="PS50893">
    <property type="entry name" value="ABC_TRANSPORTER_2"/>
    <property type="match status" value="1"/>
</dbReference>
<dbReference type="InterPro" id="IPR003593">
    <property type="entry name" value="AAA+_ATPase"/>
</dbReference>
<dbReference type="Pfam" id="PF00005">
    <property type="entry name" value="ABC_tran"/>
    <property type="match status" value="1"/>
</dbReference>
<keyword evidence="2" id="KW-0472">Membrane</keyword>
<dbReference type="SMART" id="SM00382">
    <property type="entry name" value="AAA"/>
    <property type="match status" value="1"/>
</dbReference>
<dbReference type="Gene3D" id="3.40.50.300">
    <property type="entry name" value="P-loop containing nucleotide triphosphate hydrolases"/>
    <property type="match status" value="1"/>
</dbReference>
<dbReference type="RefSeq" id="WP_229797370.1">
    <property type="nucleotide sequence ID" value="NZ_BMYO01000001.1"/>
</dbReference>
<evidence type="ECO:0000256" key="1">
    <source>
        <dbReference type="ARBA" id="ARBA00022448"/>
    </source>
</evidence>
<keyword evidence="2" id="KW-1003">Cell membrane</keyword>
<keyword evidence="7" id="KW-1185">Reference proteome</keyword>
<proteinExistence type="predicted"/>
<dbReference type="PANTHER" id="PTHR42711:SF1">
    <property type="entry name" value="ABC-TRANSPORT PROTEIN, ATP-BINDING COMPONENT"/>
    <property type="match status" value="1"/>
</dbReference>
<protein>
    <submittedName>
        <fullName evidence="6">ABC transporter</fullName>
    </submittedName>
</protein>
<keyword evidence="4" id="KW-0067">ATP-binding</keyword>
<accession>A0ABQ3GV60</accession>
<comment type="caution">
    <text evidence="6">The sequence shown here is derived from an EMBL/GenBank/DDBJ whole genome shotgun (WGS) entry which is preliminary data.</text>
</comment>
<evidence type="ECO:0000259" key="5">
    <source>
        <dbReference type="PROSITE" id="PS50893"/>
    </source>
</evidence>
<dbReference type="EMBL" id="BMYO01000001">
    <property type="protein sequence ID" value="GHD56595.1"/>
    <property type="molecule type" value="Genomic_DNA"/>
</dbReference>
<reference evidence="7" key="1">
    <citation type="journal article" date="2019" name="Int. J. Syst. Evol. Microbiol.">
        <title>The Global Catalogue of Microorganisms (GCM) 10K type strain sequencing project: providing services to taxonomists for standard genome sequencing and annotation.</title>
        <authorList>
            <consortium name="The Broad Institute Genomics Platform"/>
            <consortium name="The Broad Institute Genome Sequencing Center for Infectious Disease"/>
            <person name="Wu L."/>
            <person name="Ma J."/>
        </authorList>
    </citation>
    <scope>NUCLEOTIDE SEQUENCE [LARGE SCALE GENOMIC DNA]</scope>
    <source>
        <strain evidence="7">KCTC 23701</strain>
    </source>
</reference>
<sequence length="333" mass="37372">MDRQAGTVAVEPIISVRTLRKTYTTFERGSTFAETLKSVFWRKTREVDAVRGISFAIGAGEIVGFLGPNGAGKSTTLKMLTGVLYPSDGEATVLGMTPWHDRKRYVAHIGAVFGQKSQLMWDIPPLDAFHMNRAIYRLDPARFEHTLQTLVTLLDVGDQVRKPTRQLSLGERMKCEFIMAMLHEPKVVFLDEPTIGLDVFAKERIRGFIREMNARGTTFILTTHDLDDIEQLARRVIVINHGCVVFDGDMAALQHGVGQTKRIRLATARPPGEIDLPGVTLLERIGETRVLLELDVRRQPLPAFVRWADDAFGIHDLVIEDVPIEDIIKTLYA</sequence>
<dbReference type="Proteomes" id="UP000604737">
    <property type="component" value="Unassembled WGS sequence"/>
</dbReference>
<dbReference type="InterPro" id="IPR003439">
    <property type="entry name" value="ABC_transporter-like_ATP-bd"/>
</dbReference>
<dbReference type="PANTHER" id="PTHR42711">
    <property type="entry name" value="ABC TRANSPORTER ATP-BINDING PROTEIN"/>
    <property type="match status" value="1"/>
</dbReference>
<organism evidence="6 7">
    <name type="scientific">Jeongeupia chitinilytica</name>
    <dbReference type="NCBI Taxonomy" id="1041641"/>
    <lineage>
        <taxon>Bacteria</taxon>
        <taxon>Pseudomonadati</taxon>
        <taxon>Pseudomonadota</taxon>
        <taxon>Betaproteobacteria</taxon>
        <taxon>Neisseriales</taxon>
        <taxon>Chitinibacteraceae</taxon>
        <taxon>Jeongeupia</taxon>
    </lineage>
</organism>
<keyword evidence="1" id="KW-0813">Transport</keyword>
<evidence type="ECO:0000256" key="2">
    <source>
        <dbReference type="ARBA" id="ARBA00022475"/>
    </source>
</evidence>
<evidence type="ECO:0000313" key="6">
    <source>
        <dbReference type="EMBL" id="GHD56595.1"/>
    </source>
</evidence>
<dbReference type="InterPro" id="IPR027417">
    <property type="entry name" value="P-loop_NTPase"/>
</dbReference>
<dbReference type="SUPFAM" id="SSF52540">
    <property type="entry name" value="P-loop containing nucleoside triphosphate hydrolases"/>
    <property type="match status" value="1"/>
</dbReference>
<feature type="domain" description="ABC transporter" evidence="5">
    <location>
        <begin position="34"/>
        <end position="266"/>
    </location>
</feature>
<evidence type="ECO:0000313" key="7">
    <source>
        <dbReference type="Proteomes" id="UP000604737"/>
    </source>
</evidence>
<name>A0ABQ3GV60_9NEIS</name>